<name>A0A173S2A4_PARDI</name>
<feature type="transmembrane region" description="Helical" evidence="15">
    <location>
        <begin position="267"/>
        <end position="289"/>
    </location>
</feature>
<evidence type="ECO:0000256" key="4">
    <source>
        <dbReference type="ARBA" id="ARBA00022452"/>
    </source>
</evidence>
<evidence type="ECO:0000313" key="19">
    <source>
        <dbReference type="Proteomes" id="UP000095591"/>
    </source>
</evidence>
<keyword evidence="4" id="KW-1134">Transmembrane beta strand</keyword>
<gene>
    <name evidence="18" type="ORF">ERS852429_00855</name>
</gene>
<dbReference type="InterPro" id="IPR003715">
    <property type="entry name" value="Poly_export_N"/>
</dbReference>
<evidence type="ECO:0000256" key="14">
    <source>
        <dbReference type="ARBA" id="ARBA00023288"/>
    </source>
</evidence>
<keyword evidence="8" id="KW-0625">Polysaccharide transport</keyword>
<evidence type="ECO:0000256" key="10">
    <source>
        <dbReference type="ARBA" id="ARBA00023114"/>
    </source>
</evidence>
<evidence type="ECO:0000256" key="3">
    <source>
        <dbReference type="ARBA" id="ARBA00022448"/>
    </source>
</evidence>
<proteinExistence type="inferred from homology"/>
<dbReference type="Proteomes" id="UP000095591">
    <property type="component" value="Unassembled WGS sequence"/>
</dbReference>
<comment type="subcellular location">
    <subcellularLocation>
        <location evidence="1">Cell outer membrane</location>
        <topology evidence="1">Multi-pass membrane protein</topology>
    </subcellularLocation>
</comment>
<dbReference type="GO" id="GO:0009279">
    <property type="term" value="C:cell outer membrane"/>
    <property type="evidence" value="ECO:0007669"/>
    <property type="project" value="UniProtKB-SubCell"/>
</dbReference>
<sequence length="291" mass="32533">MVLLRPHVQTKKRIFAPYLKKTKIMRVKLVSVVALFVLLLGACSVPKDVVYFQGVDALTPEKLEQMSQTYKTIIRPGDLLNITVTAWDPSVVTPFNPPVYAYAQQGDLPVAASASMYNYLVDKEGFINFPVIGKVKVENFTCLGLAEELQQKISKYVTDPLVNVQITNFKVSVMGEVARPGALTVRNDRMSVLDAIGLVGDLTINANRKNILLIREDNGVKTFARLDLTNPELFTSPYYYMQQNDILYVEPNKAKQRNSRYSQAQQYSITVFSSILSAISVITTVILAITK</sequence>
<keyword evidence="6 15" id="KW-0812">Transmembrane</keyword>
<evidence type="ECO:0000256" key="2">
    <source>
        <dbReference type="ARBA" id="ARBA00009450"/>
    </source>
</evidence>
<evidence type="ECO:0000256" key="11">
    <source>
        <dbReference type="ARBA" id="ARBA00023136"/>
    </source>
</evidence>
<evidence type="ECO:0000256" key="6">
    <source>
        <dbReference type="ARBA" id="ARBA00022692"/>
    </source>
</evidence>
<protein>
    <submittedName>
        <fullName evidence="18">Polysaccharide export protein Wza</fullName>
    </submittedName>
</protein>
<dbReference type="GO" id="GO:0046930">
    <property type="term" value="C:pore complex"/>
    <property type="evidence" value="ECO:0007669"/>
    <property type="project" value="UniProtKB-KW"/>
</dbReference>
<comment type="similarity">
    <text evidence="2">Belongs to the BexD/CtrA/VexA family.</text>
</comment>
<dbReference type="EMBL" id="CYXP01000001">
    <property type="protein sequence ID" value="CUM84443.1"/>
    <property type="molecule type" value="Genomic_DNA"/>
</dbReference>
<dbReference type="Pfam" id="PF22461">
    <property type="entry name" value="SLBB_2"/>
    <property type="match status" value="1"/>
</dbReference>
<feature type="domain" description="Polysaccharide export protein N-terminal" evidence="16">
    <location>
        <begin position="68"/>
        <end position="166"/>
    </location>
</feature>
<dbReference type="Pfam" id="PF02563">
    <property type="entry name" value="Poly_export"/>
    <property type="match status" value="1"/>
</dbReference>
<feature type="domain" description="SLBB" evidence="17">
    <location>
        <begin position="170"/>
        <end position="249"/>
    </location>
</feature>
<keyword evidence="9" id="KW-0406">Ion transport</keyword>
<dbReference type="PANTHER" id="PTHR33619:SF3">
    <property type="entry name" value="POLYSACCHARIDE EXPORT PROTEIN GFCE-RELATED"/>
    <property type="match status" value="1"/>
</dbReference>
<dbReference type="Gene3D" id="3.10.560.10">
    <property type="entry name" value="Outer membrane lipoprotein wza domain like"/>
    <property type="match status" value="1"/>
</dbReference>
<evidence type="ECO:0000256" key="13">
    <source>
        <dbReference type="ARBA" id="ARBA00023237"/>
    </source>
</evidence>
<keyword evidence="11 15" id="KW-0472">Membrane</keyword>
<keyword evidence="12" id="KW-0564">Palmitate</keyword>
<keyword evidence="10" id="KW-0626">Porin</keyword>
<dbReference type="GO" id="GO:0015288">
    <property type="term" value="F:porin activity"/>
    <property type="evidence" value="ECO:0007669"/>
    <property type="project" value="UniProtKB-KW"/>
</dbReference>
<keyword evidence="3" id="KW-0813">Transport</keyword>
<dbReference type="InterPro" id="IPR049712">
    <property type="entry name" value="Poly_export"/>
</dbReference>
<evidence type="ECO:0000256" key="12">
    <source>
        <dbReference type="ARBA" id="ARBA00023139"/>
    </source>
</evidence>
<keyword evidence="15" id="KW-1133">Transmembrane helix</keyword>
<dbReference type="PANTHER" id="PTHR33619">
    <property type="entry name" value="POLYSACCHARIDE EXPORT PROTEIN GFCE-RELATED"/>
    <property type="match status" value="1"/>
</dbReference>
<keyword evidence="14" id="KW-0449">Lipoprotein</keyword>
<organism evidence="18 19">
    <name type="scientific">Parabacteroides distasonis</name>
    <dbReference type="NCBI Taxonomy" id="823"/>
    <lineage>
        <taxon>Bacteria</taxon>
        <taxon>Pseudomonadati</taxon>
        <taxon>Bacteroidota</taxon>
        <taxon>Bacteroidia</taxon>
        <taxon>Bacteroidales</taxon>
        <taxon>Tannerellaceae</taxon>
        <taxon>Parabacteroides</taxon>
    </lineage>
</organism>
<evidence type="ECO:0000256" key="8">
    <source>
        <dbReference type="ARBA" id="ARBA00023047"/>
    </source>
</evidence>
<keyword evidence="7" id="KW-0732">Signal</keyword>
<keyword evidence="5" id="KW-0762">Sugar transport</keyword>
<dbReference type="GO" id="GO:0006811">
    <property type="term" value="P:monoatomic ion transport"/>
    <property type="evidence" value="ECO:0007669"/>
    <property type="project" value="UniProtKB-KW"/>
</dbReference>
<evidence type="ECO:0000313" key="18">
    <source>
        <dbReference type="EMBL" id="CUM84443.1"/>
    </source>
</evidence>
<dbReference type="InterPro" id="IPR054765">
    <property type="entry name" value="SLBB_dom"/>
</dbReference>
<keyword evidence="13" id="KW-0998">Cell outer membrane</keyword>
<evidence type="ECO:0000256" key="15">
    <source>
        <dbReference type="SAM" id="Phobius"/>
    </source>
</evidence>
<accession>A0A173S2A4</accession>
<evidence type="ECO:0000256" key="5">
    <source>
        <dbReference type="ARBA" id="ARBA00022597"/>
    </source>
</evidence>
<evidence type="ECO:0000259" key="16">
    <source>
        <dbReference type="Pfam" id="PF02563"/>
    </source>
</evidence>
<evidence type="ECO:0000256" key="1">
    <source>
        <dbReference type="ARBA" id="ARBA00004571"/>
    </source>
</evidence>
<reference evidence="18 19" key="1">
    <citation type="submission" date="2015-09" db="EMBL/GenBank/DDBJ databases">
        <authorList>
            <consortium name="Pathogen Informatics"/>
        </authorList>
    </citation>
    <scope>NUCLEOTIDE SEQUENCE [LARGE SCALE GENOMIC DNA]</scope>
    <source>
        <strain evidence="18 19">2789STDY5608872</strain>
    </source>
</reference>
<evidence type="ECO:0000256" key="7">
    <source>
        <dbReference type="ARBA" id="ARBA00022729"/>
    </source>
</evidence>
<evidence type="ECO:0000259" key="17">
    <source>
        <dbReference type="Pfam" id="PF22461"/>
    </source>
</evidence>
<dbReference type="AlphaFoldDB" id="A0A173S2A4"/>
<evidence type="ECO:0000256" key="9">
    <source>
        <dbReference type="ARBA" id="ARBA00023065"/>
    </source>
</evidence>
<dbReference type="GO" id="GO:0015159">
    <property type="term" value="F:polysaccharide transmembrane transporter activity"/>
    <property type="evidence" value="ECO:0007669"/>
    <property type="project" value="InterPro"/>
</dbReference>